<evidence type="ECO:0000256" key="4">
    <source>
        <dbReference type="ARBA" id="ARBA00022777"/>
    </source>
</evidence>
<dbReference type="Gene3D" id="1.10.510.10">
    <property type="entry name" value="Transferase(Phosphotransferase) domain 1"/>
    <property type="match status" value="1"/>
</dbReference>
<keyword evidence="9" id="KW-1185">Reference proteome</keyword>
<dbReference type="Proteomes" id="UP000549394">
    <property type="component" value="Unassembled WGS sequence"/>
</dbReference>
<dbReference type="PROSITE" id="PS00108">
    <property type="entry name" value="PROTEIN_KINASE_ST"/>
    <property type="match status" value="1"/>
</dbReference>
<keyword evidence="4" id="KW-0418">Kinase</keyword>
<reference evidence="8 9" key="1">
    <citation type="submission" date="2020-08" db="EMBL/GenBank/DDBJ databases">
        <authorList>
            <person name="Hejnol A."/>
        </authorList>
    </citation>
    <scope>NUCLEOTIDE SEQUENCE [LARGE SCALE GENOMIC DNA]</scope>
</reference>
<dbReference type="EMBL" id="CAJFCJ010000006">
    <property type="protein sequence ID" value="CAD5116341.1"/>
    <property type="molecule type" value="Genomic_DNA"/>
</dbReference>
<proteinExistence type="predicted"/>
<comment type="caution">
    <text evidence="8">The sequence shown here is derived from an EMBL/GenBank/DDBJ whole genome shotgun (WGS) entry which is preliminary data.</text>
</comment>
<feature type="region of interest" description="Disordered" evidence="6">
    <location>
        <begin position="367"/>
        <end position="482"/>
    </location>
</feature>
<evidence type="ECO:0000313" key="8">
    <source>
        <dbReference type="EMBL" id="CAD5116341.1"/>
    </source>
</evidence>
<evidence type="ECO:0000313" key="9">
    <source>
        <dbReference type="Proteomes" id="UP000549394"/>
    </source>
</evidence>
<dbReference type="InterPro" id="IPR008271">
    <property type="entry name" value="Ser/Thr_kinase_AS"/>
</dbReference>
<dbReference type="GO" id="GO:0005524">
    <property type="term" value="F:ATP binding"/>
    <property type="evidence" value="ECO:0007669"/>
    <property type="project" value="UniProtKB-KW"/>
</dbReference>
<dbReference type="SMART" id="SM00220">
    <property type="entry name" value="S_TKc"/>
    <property type="match status" value="1"/>
</dbReference>
<keyword evidence="5" id="KW-0067">ATP-binding</keyword>
<feature type="compositionally biased region" description="Basic and acidic residues" evidence="6">
    <location>
        <begin position="431"/>
        <end position="472"/>
    </location>
</feature>
<dbReference type="PANTHER" id="PTHR24055">
    <property type="entry name" value="MITOGEN-ACTIVATED PROTEIN KINASE"/>
    <property type="match status" value="1"/>
</dbReference>
<dbReference type="InterPro" id="IPR050117">
    <property type="entry name" value="MAPK"/>
</dbReference>
<dbReference type="SUPFAM" id="SSF56112">
    <property type="entry name" value="Protein kinase-like (PK-like)"/>
    <property type="match status" value="1"/>
</dbReference>
<feature type="compositionally biased region" description="Basic residues" evidence="6">
    <location>
        <begin position="421"/>
        <end position="430"/>
    </location>
</feature>
<feature type="domain" description="Protein kinase" evidence="7">
    <location>
        <begin position="17"/>
        <end position="301"/>
    </location>
</feature>
<dbReference type="CDD" id="cd07833">
    <property type="entry name" value="STKc_CDKL"/>
    <property type="match status" value="1"/>
</dbReference>
<keyword evidence="2" id="KW-0808">Transferase</keyword>
<protein>
    <submittedName>
        <fullName evidence="8">DgyrCDS5242</fullName>
    </submittedName>
</protein>
<dbReference type="FunFam" id="3.30.200.20:FF:001093">
    <property type="entry name" value="Cyclin-dependent kinase-like 5"/>
    <property type="match status" value="1"/>
</dbReference>
<dbReference type="Pfam" id="PF00069">
    <property type="entry name" value="Pkinase"/>
    <property type="match status" value="1"/>
</dbReference>
<dbReference type="FunFam" id="1.10.510.10:FF:000624">
    <property type="entry name" value="Mitogen-activated protein kinase"/>
    <property type="match status" value="1"/>
</dbReference>
<evidence type="ECO:0000256" key="5">
    <source>
        <dbReference type="ARBA" id="ARBA00022840"/>
    </source>
</evidence>
<organism evidence="8 9">
    <name type="scientific">Dimorphilus gyrociliatus</name>
    <dbReference type="NCBI Taxonomy" id="2664684"/>
    <lineage>
        <taxon>Eukaryota</taxon>
        <taxon>Metazoa</taxon>
        <taxon>Spiralia</taxon>
        <taxon>Lophotrochozoa</taxon>
        <taxon>Annelida</taxon>
        <taxon>Polychaeta</taxon>
        <taxon>Polychaeta incertae sedis</taxon>
        <taxon>Dinophilidae</taxon>
        <taxon>Dimorphilus</taxon>
    </lineage>
</organism>
<sequence>MNKYEVIDVVGEDRFIECSQEFLLTGAYGVVLKCKHKETSEYVAIKKFKDSEDNDDVKRTTMRELRMLRDLRQENIVVLIEAFRRKGKLYLVFEYVERNMLEMLEEMPNGVPSEKSRSYVYQLCKAIYWCHTHEVIHRDVKPENLLISKDDVLKLCDFGFARSLSSKGDAKYTDYVATRWYRSPELLLGAAYGKSVDVWAIGCILGELSDGHPLFQGDTEIDMLYIIQKILGPLPRDQMNMFYSNPRFSGLKFPMANKPLTLERRYQGILSSVFVDFMKQCLQLSPADRSTIEMCLTHPAFQTERIIDKNGIANKLLDKQRKEQMNKYKQEKEENVERSYSQQQHHHYNDNVRRTKSRQKMIDLEMNHANAAKSRRSSVDEDEKDDKKHLIELPNGDNRPKSINDRDTEKDLNEKEESIRAKSKYIKRKSSMKENRSESRMTTKSEVEDIEEKRAYDIEKRKRTETEDDRHTPKPSIDFPNKRIVKPSSTYTINITATPVSKSKIDSKRHAAPKLMSENRRPKDDLRATTVTMQGDSPPETPLVTHDTRVNKFLNQAHQEELSRIQSNVRKKNRDTSAQNKLIAERLADKQPEGQIGFRHMKSFQPPHHMNHVTRAKTQFFDYFTDLTIREGASSRGPSRFHQQPNHDSLQASQLQNVQSLWRPNESMAMKEKRKKKKKKNFLQQQGELMFRDPDRNQGTSHLRKLTQTPVEKRLQPLNLNQHTNTTPRHFDSNRAVSPLNLTALDDDTHISATNSSRDIRLVRRRSKKDMWRE</sequence>
<keyword evidence="1" id="KW-0723">Serine/threonine-protein kinase</keyword>
<keyword evidence="3" id="KW-0547">Nucleotide-binding</keyword>
<accession>A0A7I8VJY1</accession>
<evidence type="ECO:0000256" key="3">
    <source>
        <dbReference type="ARBA" id="ARBA00022741"/>
    </source>
</evidence>
<feature type="compositionally biased region" description="Basic and acidic residues" evidence="6">
    <location>
        <begin position="326"/>
        <end position="337"/>
    </location>
</feature>
<feature type="region of interest" description="Disordered" evidence="6">
    <location>
        <begin position="326"/>
        <end position="355"/>
    </location>
</feature>
<feature type="compositionally biased region" description="Basic and acidic residues" evidence="6">
    <location>
        <begin position="398"/>
        <end position="420"/>
    </location>
</feature>
<dbReference type="GO" id="GO:0004674">
    <property type="term" value="F:protein serine/threonine kinase activity"/>
    <property type="evidence" value="ECO:0007669"/>
    <property type="project" value="UniProtKB-KW"/>
</dbReference>
<dbReference type="PROSITE" id="PS50011">
    <property type="entry name" value="PROTEIN_KINASE_DOM"/>
    <property type="match status" value="1"/>
</dbReference>
<dbReference type="OrthoDB" id="548217at2759"/>
<dbReference type="Gene3D" id="3.30.200.20">
    <property type="entry name" value="Phosphorylase Kinase, domain 1"/>
    <property type="match status" value="1"/>
</dbReference>
<evidence type="ECO:0000256" key="2">
    <source>
        <dbReference type="ARBA" id="ARBA00022679"/>
    </source>
</evidence>
<name>A0A7I8VJY1_9ANNE</name>
<evidence type="ECO:0000256" key="6">
    <source>
        <dbReference type="SAM" id="MobiDB-lite"/>
    </source>
</evidence>
<dbReference type="InterPro" id="IPR000719">
    <property type="entry name" value="Prot_kinase_dom"/>
</dbReference>
<dbReference type="AlphaFoldDB" id="A0A7I8VJY1"/>
<evidence type="ECO:0000259" key="7">
    <source>
        <dbReference type="PROSITE" id="PS50011"/>
    </source>
</evidence>
<gene>
    <name evidence="8" type="ORF">DGYR_LOCUS4978</name>
</gene>
<dbReference type="InterPro" id="IPR011009">
    <property type="entry name" value="Kinase-like_dom_sf"/>
</dbReference>
<evidence type="ECO:0000256" key="1">
    <source>
        <dbReference type="ARBA" id="ARBA00022527"/>
    </source>
</evidence>